<gene>
    <name evidence="3" type="ORF">OBBRIDRAFT_732731</name>
</gene>
<dbReference type="AlphaFoldDB" id="A0A8E2AS72"/>
<dbReference type="PANTHER" id="PTHR47332">
    <property type="entry name" value="SET DOMAIN-CONTAINING PROTEIN 5"/>
    <property type="match status" value="1"/>
</dbReference>
<reference evidence="3 4" key="1">
    <citation type="submission" date="2016-07" db="EMBL/GenBank/DDBJ databases">
        <title>Draft genome of the white-rot fungus Obba rivulosa 3A-2.</title>
        <authorList>
            <consortium name="DOE Joint Genome Institute"/>
            <person name="Miettinen O."/>
            <person name="Riley R."/>
            <person name="Acob R."/>
            <person name="Barry K."/>
            <person name="Cullen D."/>
            <person name="De Vries R."/>
            <person name="Hainaut M."/>
            <person name="Hatakka A."/>
            <person name="Henrissat B."/>
            <person name="Hilden K."/>
            <person name="Kuo R."/>
            <person name="Labutti K."/>
            <person name="Lipzen A."/>
            <person name="Makela M.R."/>
            <person name="Sandor L."/>
            <person name="Spatafora J.W."/>
            <person name="Grigoriev I.V."/>
            <person name="Hibbett D.S."/>
        </authorList>
    </citation>
    <scope>NUCLEOTIDE SEQUENCE [LARGE SCALE GENOMIC DNA]</scope>
    <source>
        <strain evidence="3 4">3A-2</strain>
    </source>
</reference>
<feature type="compositionally biased region" description="Low complexity" evidence="1">
    <location>
        <begin position="380"/>
        <end position="392"/>
    </location>
</feature>
<evidence type="ECO:0000313" key="4">
    <source>
        <dbReference type="Proteomes" id="UP000250043"/>
    </source>
</evidence>
<evidence type="ECO:0000259" key="2">
    <source>
        <dbReference type="PROSITE" id="PS50280"/>
    </source>
</evidence>
<accession>A0A8E2AS72</accession>
<feature type="domain" description="SET" evidence="2">
    <location>
        <begin position="36"/>
        <end position="209"/>
    </location>
</feature>
<name>A0A8E2AS72_9APHY</name>
<dbReference type="Gene3D" id="2.170.270.10">
    <property type="entry name" value="SET domain"/>
    <property type="match status" value="1"/>
</dbReference>
<dbReference type="PROSITE" id="PS50280">
    <property type="entry name" value="SET"/>
    <property type="match status" value="1"/>
</dbReference>
<proteinExistence type="predicted"/>
<dbReference type="PANTHER" id="PTHR47332:SF4">
    <property type="entry name" value="SET DOMAIN-CONTAINING PROTEIN 5"/>
    <property type="match status" value="1"/>
</dbReference>
<dbReference type="OrthoDB" id="265717at2759"/>
<organism evidence="3 4">
    <name type="scientific">Obba rivulosa</name>
    <dbReference type="NCBI Taxonomy" id="1052685"/>
    <lineage>
        <taxon>Eukaryota</taxon>
        <taxon>Fungi</taxon>
        <taxon>Dikarya</taxon>
        <taxon>Basidiomycota</taxon>
        <taxon>Agaricomycotina</taxon>
        <taxon>Agaricomycetes</taxon>
        <taxon>Polyporales</taxon>
        <taxon>Gelatoporiaceae</taxon>
        <taxon>Obba</taxon>
    </lineage>
</organism>
<dbReference type="InterPro" id="IPR001214">
    <property type="entry name" value="SET_dom"/>
</dbReference>
<dbReference type="InterPro" id="IPR053185">
    <property type="entry name" value="SET_domain_protein"/>
</dbReference>
<evidence type="ECO:0000256" key="1">
    <source>
        <dbReference type="SAM" id="MobiDB-lite"/>
    </source>
</evidence>
<sequence length="398" mass="43447">MNDPEGITECILYVGLKEAIFSQLGFPRPLPRPTSPAHCIKSAPGAGLGIFATRDIKFTELVCAERPLLLAPGAYMARAVPDAGSMPERQQLAWQEYENLINCAVQRMLPKNRETFMSLLNSHSKLGTPPFVGRMRTNGFNAGKDLKVIAPAMPDGDMGRYTAVGSIMSRLNHSCSPNGHVDFDPGSLSLQLTAMRDIAVGEQITISYCDVFLSQAERQKGLKRFDFICTCRACKDYKHSDKRRRQISASKAVLEQSIFDWIEDPTLPDDYLEKKYLRLLDLMDQEGLQASGTYATCKEMLAKVYAALGDPERSVQYATEFISSQVPRKGGRWLPPETCNMAVDVTARTWLDQFWQKRIQSCNGSGSGSGNGRSSGSGSGSASASGSSSGRAGSSGGR</sequence>
<dbReference type="Pfam" id="PF00856">
    <property type="entry name" value="SET"/>
    <property type="match status" value="1"/>
</dbReference>
<dbReference type="SMART" id="SM00317">
    <property type="entry name" value="SET"/>
    <property type="match status" value="1"/>
</dbReference>
<dbReference type="EMBL" id="KV722428">
    <property type="protein sequence ID" value="OCH89393.1"/>
    <property type="molecule type" value="Genomic_DNA"/>
</dbReference>
<dbReference type="CDD" id="cd20071">
    <property type="entry name" value="SET_SMYD"/>
    <property type="match status" value="1"/>
</dbReference>
<protein>
    <submittedName>
        <fullName evidence="3">SET domain-containing protein</fullName>
    </submittedName>
</protein>
<dbReference type="SUPFAM" id="SSF82199">
    <property type="entry name" value="SET domain"/>
    <property type="match status" value="1"/>
</dbReference>
<evidence type="ECO:0000313" key="3">
    <source>
        <dbReference type="EMBL" id="OCH89393.1"/>
    </source>
</evidence>
<dbReference type="InterPro" id="IPR046341">
    <property type="entry name" value="SET_dom_sf"/>
</dbReference>
<feature type="compositionally biased region" description="Gly residues" evidence="1">
    <location>
        <begin position="365"/>
        <end position="379"/>
    </location>
</feature>
<dbReference type="Proteomes" id="UP000250043">
    <property type="component" value="Unassembled WGS sequence"/>
</dbReference>
<feature type="region of interest" description="Disordered" evidence="1">
    <location>
        <begin position="362"/>
        <end position="398"/>
    </location>
</feature>
<keyword evidence="4" id="KW-1185">Reference proteome</keyword>